<evidence type="ECO:0000313" key="2">
    <source>
        <dbReference type="EMBL" id="SAL34508.1"/>
    </source>
</evidence>
<accession>A0A158GQZ5</accession>
<gene>
    <name evidence="2" type="ORF">AWB64_03357</name>
</gene>
<name>A0A158GQZ5_CABSO</name>
<evidence type="ECO:0000259" key="1">
    <source>
        <dbReference type="SMART" id="SM00953"/>
    </source>
</evidence>
<dbReference type="Proteomes" id="UP000054893">
    <property type="component" value="Unassembled WGS sequence"/>
</dbReference>
<organism evidence="2 3">
    <name type="scientific">Caballeronia sordidicola</name>
    <name type="common">Burkholderia sordidicola</name>
    <dbReference type="NCBI Taxonomy" id="196367"/>
    <lineage>
        <taxon>Bacteria</taxon>
        <taxon>Pseudomonadati</taxon>
        <taxon>Pseudomonadota</taxon>
        <taxon>Betaproteobacteria</taxon>
        <taxon>Burkholderiales</taxon>
        <taxon>Burkholderiaceae</taxon>
        <taxon>Caballeronia</taxon>
    </lineage>
</organism>
<dbReference type="EMBL" id="FCOC02000009">
    <property type="protein sequence ID" value="SAL34508.1"/>
    <property type="molecule type" value="Genomic_DNA"/>
</dbReference>
<evidence type="ECO:0000313" key="3">
    <source>
        <dbReference type="Proteomes" id="UP000054893"/>
    </source>
</evidence>
<proteinExistence type="predicted"/>
<dbReference type="Pfam" id="PF08808">
    <property type="entry name" value="RES"/>
    <property type="match status" value="1"/>
</dbReference>
<sequence length="154" mass="17325">MELWRISNYADLKGIGGLRAPGRWHFTGQPVAYLAEHPASALLEILVHQELSHSEYVPDSYQLLRIEVPDDIPIAELLEADTPEDWRTDMQWTQSAGTEWLASGTTALLKVPSAILPATNYVLNPAHPDAARLEIAEVIQVRHDRRILRLLSKD</sequence>
<dbReference type="AlphaFoldDB" id="A0A158GQZ5"/>
<dbReference type="InterPro" id="IPR014914">
    <property type="entry name" value="RES_dom"/>
</dbReference>
<feature type="domain" description="RES" evidence="1">
    <location>
        <begin position="11"/>
        <end position="137"/>
    </location>
</feature>
<protein>
    <submittedName>
        <fullName evidence="2">RES domain-containing protein</fullName>
    </submittedName>
</protein>
<reference evidence="2 3" key="1">
    <citation type="submission" date="2016-01" db="EMBL/GenBank/DDBJ databases">
        <authorList>
            <person name="Oliw E.H."/>
        </authorList>
    </citation>
    <scope>NUCLEOTIDE SEQUENCE [LARGE SCALE GENOMIC DNA]</scope>
    <source>
        <strain evidence="2">LMG 22029</strain>
    </source>
</reference>
<dbReference type="SMART" id="SM00953">
    <property type="entry name" value="RES"/>
    <property type="match status" value="1"/>
</dbReference>